<dbReference type="Gene3D" id="3.90.50.10">
    <property type="entry name" value="Photosynthetic Reaction Center, subunit H, domain 2"/>
    <property type="match status" value="2"/>
</dbReference>
<gene>
    <name evidence="2" type="ORF">ELE36_10305</name>
</gene>
<dbReference type="SUPFAM" id="SSF50346">
    <property type="entry name" value="PRC-barrel domain"/>
    <property type="match status" value="2"/>
</dbReference>
<dbReference type="KEGG" id="xbc:ELE36_10305"/>
<organism evidence="2 3">
    <name type="scientific">Pseudolysobacter antarcticus</name>
    <dbReference type="NCBI Taxonomy" id="2511995"/>
    <lineage>
        <taxon>Bacteria</taxon>
        <taxon>Pseudomonadati</taxon>
        <taxon>Pseudomonadota</taxon>
        <taxon>Gammaproteobacteria</taxon>
        <taxon>Lysobacterales</taxon>
        <taxon>Rhodanobacteraceae</taxon>
        <taxon>Pseudolysobacter</taxon>
    </lineage>
</organism>
<reference evidence="2 3" key="1">
    <citation type="submission" date="2019-01" db="EMBL/GenBank/DDBJ databases">
        <title>Pseudolysobacter antarctica gen. nov., sp. nov., isolated from Fildes Peninsula, Antarctica.</title>
        <authorList>
            <person name="Wei Z."/>
            <person name="Peng F."/>
        </authorList>
    </citation>
    <scope>NUCLEOTIDE SEQUENCE [LARGE SCALE GENOMIC DNA]</scope>
    <source>
        <strain evidence="2 3">AQ6-296</strain>
    </source>
</reference>
<dbReference type="RefSeq" id="WP_129833032.1">
    <property type="nucleotide sequence ID" value="NZ_CP035704.1"/>
</dbReference>
<dbReference type="Pfam" id="PF05239">
    <property type="entry name" value="PRC"/>
    <property type="match status" value="1"/>
</dbReference>
<dbReference type="GO" id="GO:0030077">
    <property type="term" value="C:plasma membrane light-harvesting complex"/>
    <property type="evidence" value="ECO:0007669"/>
    <property type="project" value="InterPro"/>
</dbReference>
<dbReference type="InterPro" id="IPR014747">
    <property type="entry name" value="Bac_photo_RC_H_C"/>
</dbReference>
<dbReference type="OrthoDB" id="9793882at2"/>
<dbReference type="GO" id="GO:0019684">
    <property type="term" value="P:photosynthesis, light reaction"/>
    <property type="evidence" value="ECO:0007669"/>
    <property type="project" value="InterPro"/>
</dbReference>
<sequence>MLRSMKDLEGYAIGATDGTIGYVKDLYFDDESWTVRYFVVDTGGWLSSREVLISPFSIGKLTGSERVLPASLTREKVKNSPDIDTDEPVSRQHEREYLGYYGYPLYWGGEGYWGDEFYPDSMLAGWDGEPVRRAATGPHDPTVADVETMSEPYADSHLRSCQTVRGYHVHASDGDIGHVEGMLVDDETWAIRYLIVNTSNWWVGQKVLVASEWIDSVSWGDAKVSVDLARQAVKDSPLFIHSAPLDRQQEARLYDHYGRRGYWTDEPKRETAISPI</sequence>
<evidence type="ECO:0000313" key="3">
    <source>
        <dbReference type="Proteomes" id="UP000291562"/>
    </source>
</evidence>
<evidence type="ECO:0000313" key="2">
    <source>
        <dbReference type="EMBL" id="QBB70722.1"/>
    </source>
</evidence>
<dbReference type="InterPro" id="IPR011033">
    <property type="entry name" value="PRC_barrel-like_sf"/>
</dbReference>
<evidence type="ECO:0000259" key="1">
    <source>
        <dbReference type="Pfam" id="PF05239"/>
    </source>
</evidence>
<feature type="domain" description="PRC-barrel" evidence="1">
    <location>
        <begin position="7"/>
        <end position="54"/>
    </location>
</feature>
<dbReference type="Proteomes" id="UP000291562">
    <property type="component" value="Chromosome"/>
</dbReference>
<dbReference type="EMBL" id="CP035704">
    <property type="protein sequence ID" value="QBB70722.1"/>
    <property type="molecule type" value="Genomic_DNA"/>
</dbReference>
<dbReference type="InterPro" id="IPR027275">
    <property type="entry name" value="PRC-brl_dom"/>
</dbReference>
<dbReference type="AlphaFoldDB" id="A0A411HJL8"/>
<name>A0A411HJL8_9GAMM</name>
<keyword evidence="3" id="KW-1185">Reference proteome</keyword>
<protein>
    <submittedName>
        <fullName evidence="2">PRC-barrel domain containing protein</fullName>
    </submittedName>
</protein>
<accession>A0A411HJL8</accession>
<proteinExistence type="predicted"/>